<dbReference type="SMART" id="SM00052">
    <property type="entry name" value="EAL"/>
    <property type="match status" value="1"/>
</dbReference>
<dbReference type="SUPFAM" id="SSF55785">
    <property type="entry name" value="PYP-like sensor domain (PAS domain)"/>
    <property type="match status" value="3"/>
</dbReference>
<dbReference type="EMBL" id="FMJD01000005">
    <property type="protein sequence ID" value="SCM74354.1"/>
    <property type="molecule type" value="Genomic_DNA"/>
</dbReference>
<dbReference type="PROSITE" id="PS50887">
    <property type="entry name" value="GGDEF"/>
    <property type="match status" value="1"/>
</dbReference>
<dbReference type="PANTHER" id="PTHR44757:SF2">
    <property type="entry name" value="BIOFILM ARCHITECTURE MAINTENANCE PROTEIN MBAA"/>
    <property type="match status" value="1"/>
</dbReference>
<dbReference type="NCBIfam" id="TIGR00254">
    <property type="entry name" value="GGDEF"/>
    <property type="match status" value="1"/>
</dbReference>
<dbReference type="InterPro" id="IPR043128">
    <property type="entry name" value="Rev_trsase/Diguanyl_cyclase"/>
</dbReference>
<feature type="domain" description="GGDEF" evidence="4">
    <location>
        <begin position="492"/>
        <end position="624"/>
    </location>
</feature>
<evidence type="ECO:0000259" key="2">
    <source>
        <dbReference type="PROSITE" id="PS50113"/>
    </source>
</evidence>
<dbReference type="PROSITE" id="PS50883">
    <property type="entry name" value="EAL"/>
    <property type="match status" value="1"/>
</dbReference>
<evidence type="ECO:0000259" key="3">
    <source>
        <dbReference type="PROSITE" id="PS50883"/>
    </source>
</evidence>
<dbReference type="CDD" id="cd01948">
    <property type="entry name" value="EAL"/>
    <property type="match status" value="1"/>
</dbReference>
<dbReference type="PANTHER" id="PTHR44757">
    <property type="entry name" value="DIGUANYLATE CYCLASE DGCP"/>
    <property type="match status" value="1"/>
</dbReference>
<proteinExistence type="predicted"/>
<dbReference type="Pfam" id="PF00990">
    <property type="entry name" value="GGDEF"/>
    <property type="match status" value="1"/>
</dbReference>
<name>A0A212L9U3_9HYPH</name>
<dbReference type="CDD" id="cd01949">
    <property type="entry name" value="GGDEF"/>
    <property type="match status" value="1"/>
</dbReference>
<dbReference type="SUPFAM" id="SSF141868">
    <property type="entry name" value="EAL domain-like"/>
    <property type="match status" value="1"/>
</dbReference>
<feature type="domain" description="PAC" evidence="2">
    <location>
        <begin position="409"/>
        <end position="460"/>
    </location>
</feature>
<dbReference type="Pfam" id="PF08448">
    <property type="entry name" value="PAS_4"/>
    <property type="match status" value="2"/>
</dbReference>
<dbReference type="CDD" id="cd00130">
    <property type="entry name" value="PAS"/>
    <property type="match status" value="1"/>
</dbReference>
<dbReference type="PROSITE" id="PS50112">
    <property type="entry name" value="PAS"/>
    <property type="match status" value="1"/>
</dbReference>
<dbReference type="SUPFAM" id="SSF55073">
    <property type="entry name" value="Nucleotide cyclase"/>
    <property type="match status" value="1"/>
</dbReference>
<dbReference type="SMART" id="SM00267">
    <property type="entry name" value="GGDEF"/>
    <property type="match status" value="1"/>
</dbReference>
<dbReference type="Pfam" id="PF00563">
    <property type="entry name" value="EAL"/>
    <property type="match status" value="1"/>
</dbReference>
<dbReference type="InterPro" id="IPR029787">
    <property type="entry name" value="Nucleotide_cyclase"/>
</dbReference>
<dbReference type="InterPro" id="IPR035965">
    <property type="entry name" value="PAS-like_dom_sf"/>
</dbReference>
<protein>
    <submittedName>
        <fullName evidence="5">Diguanylate cyclase/phosphodiesterase</fullName>
    </submittedName>
</protein>
<evidence type="ECO:0000259" key="1">
    <source>
        <dbReference type="PROSITE" id="PS50112"/>
    </source>
</evidence>
<dbReference type="Pfam" id="PF12860">
    <property type="entry name" value="PAS_7"/>
    <property type="match status" value="1"/>
</dbReference>
<dbReference type="Gene3D" id="3.20.20.450">
    <property type="entry name" value="EAL domain"/>
    <property type="match status" value="1"/>
</dbReference>
<sequence>MSLTEHSILTFDREIDARRGSDTGNISLGGTDRTRDLLARQLTAATHPNGDIDVTALLKAVGSTYESLETALDEAAAATGSLRAGLAGNGAHMSAALDAASEGIAVFDADNRIVLWNRRYVELYPELDDFLAEGRDFETILRRGLDRGAYVDALGREEAWLKARIERHALPSNSEEQRRADGRWIRVEESRLADGGWVGIRVDISEFKRREAASRLLFEDSPVPMYLFDFETLRFLAVNRAAVAHYGYTVHQFMTMSVLEIRPERCRKEALKAIRNWIDTQSGDRLFRHLKADGAEIDVEVFIRQQIHNGRQAVLVTAIDVTERKRAADELEATREFLDTIVENVPAAVFAKDPVSRKYILLNQAGELLFGHPRDAFVGRNARQIFGERVAAAAEASEDELLSEGAPQLTTSETISTPNGARLVTVTRMVVRKADGSPRFIVGVTMDVTEKRRAEERIAYLSQHDALTGLPNREAMMVRLADGIFAATATQARFGLLSIDIDRFKTLNDLYGHAVADRVLKEAARRLVDIAGDGLVFRPGGDEFVLISNDPDQPDASRRLAALAQGAFSDDIVVDGKAIRVGISIGIATYPADGDSGSLLLANAGAALYHVKSEARGHVRVYESKTDQLIHDRWALQADLGHALRNGELSLHFQPQAEINGRIFGFEALMRWTHPTRGPISPDDFIPLAEESNLILDMSAWILTEACRTAASWTQPLTVAVNLSPIQFQHSELPRLIRQTLVDTGLQPSRLELEITESVLLGDFAHIVSMLRRIKAMGVRIAMDDFGTGYSSLSYLQAFPFDKIKIDKSFIQSIGRTEQATTIIRAVIGLCRGLGIPVIAEGVETEEQRSFLAQEHCPEIQGYIVGRPAPIRVYGQIVGRLDPARTR</sequence>
<dbReference type="InterPro" id="IPR000014">
    <property type="entry name" value="PAS"/>
</dbReference>
<reference evidence="5" key="1">
    <citation type="submission" date="2016-08" db="EMBL/GenBank/DDBJ databases">
        <authorList>
            <person name="Seilhamer J.J."/>
        </authorList>
    </citation>
    <scope>NUCLEOTIDE SEQUENCE</scope>
    <source>
        <strain evidence="5">86</strain>
    </source>
</reference>
<feature type="domain" description="EAL" evidence="3">
    <location>
        <begin position="633"/>
        <end position="882"/>
    </location>
</feature>
<dbReference type="Gene3D" id="3.30.70.270">
    <property type="match status" value="1"/>
</dbReference>
<dbReference type="InterPro" id="IPR013656">
    <property type="entry name" value="PAS_4"/>
</dbReference>
<dbReference type="PROSITE" id="PS50113">
    <property type="entry name" value="PAC"/>
    <property type="match status" value="1"/>
</dbReference>
<dbReference type="InterPro" id="IPR035919">
    <property type="entry name" value="EAL_sf"/>
</dbReference>
<feature type="domain" description="PAS" evidence="1">
    <location>
        <begin position="334"/>
        <end position="405"/>
    </location>
</feature>
<dbReference type="AlphaFoldDB" id="A0A212L9U3"/>
<dbReference type="SMART" id="SM00091">
    <property type="entry name" value="PAS"/>
    <property type="match status" value="3"/>
</dbReference>
<dbReference type="InterPro" id="IPR000700">
    <property type="entry name" value="PAS-assoc_C"/>
</dbReference>
<evidence type="ECO:0000259" key="4">
    <source>
        <dbReference type="PROSITE" id="PS50887"/>
    </source>
</evidence>
<dbReference type="InterPro" id="IPR001633">
    <property type="entry name" value="EAL_dom"/>
</dbReference>
<dbReference type="InterPro" id="IPR052155">
    <property type="entry name" value="Biofilm_reg_signaling"/>
</dbReference>
<organism evidence="5">
    <name type="scientific">uncultured Pleomorphomonas sp</name>
    <dbReference type="NCBI Taxonomy" id="442121"/>
    <lineage>
        <taxon>Bacteria</taxon>
        <taxon>Pseudomonadati</taxon>
        <taxon>Pseudomonadota</taxon>
        <taxon>Alphaproteobacteria</taxon>
        <taxon>Hyphomicrobiales</taxon>
        <taxon>Pleomorphomonadaceae</taxon>
        <taxon>Pleomorphomonas</taxon>
        <taxon>environmental samples</taxon>
    </lineage>
</organism>
<gene>
    <name evidence="5" type="ORF">KL86PLE_130186</name>
</gene>
<accession>A0A212L9U3</accession>
<evidence type="ECO:0000313" key="5">
    <source>
        <dbReference type="EMBL" id="SCM74354.1"/>
    </source>
</evidence>
<dbReference type="NCBIfam" id="TIGR00229">
    <property type="entry name" value="sensory_box"/>
    <property type="match status" value="2"/>
</dbReference>
<dbReference type="InterPro" id="IPR000160">
    <property type="entry name" value="GGDEF_dom"/>
</dbReference>
<dbReference type="Gene3D" id="3.30.450.20">
    <property type="entry name" value="PAS domain"/>
    <property type="match status" value="3"/>
</dbReference>